<evidence type="ECO:0000256" key="3">
    <source>
        <dbReference type="ARBA" id="ARBA00023125"/>
    </source>
</evidence>
<comment type="similarity">
    <text evidence="1">Belongs to the LysR transcriptional regulatory family.</text>
</comment>
<keyword evidence="7" id="KW-1185">Reference proteome</keyword>
<dbReference type="AlphaFoldDB" id="K2J1Z6"/>
<dbReference type="OrthoDB" id="8557381at2"/>
<dbReference type="Pfam" id="PF03466">
    <property type="entry name" value="LysR_substrate"/>
    <property type="match status" value="1"/>
</dbReference>
<sequence length="304" mass="33364">MVDFDMSRLDLNLIKVFDALMATRSVSEAARLLHLSQSTVSHALARCREQLADPLFVPGRQGMQPTPRAQDLAPAFHQALATINQALSQVPRFDPASSQRRFTLAVGSYVDMVLLPPLMQRLMAQAPGVSLRLTVLGPSDYEQELERGELDLVVGFTEPAHLSPKLDQQPLVTESVSLLSGRPLATKPDPAMLGTLQYIYPSDWGHSQLLLDSWLQTQGVTRQVRLQVPDFQALPGVLASTDLVVVLPAAVAEHYARLPGLYAYPLAEPSLQFTLVLAWHPRFAQDPGLLWLRQQLSAVAPVAG</sequence>
<dbReference type="eggNOG" id="COG0583">
    <property type="taxonomic scope" value="Bacteria"/>
</dbReference>
<name>K2J1Z6_9GAMM</name>
<dbReference type="SUPFAM" id="SSF53850">
    <property type="entry name" value="Periplasmic binding protein-like II"/>
    <property type="match status" value="1"/>
</dbReference>
<keyword evidence="4" id="KW-0804">Transcription</keyword>
<proteinExistence type="inferred from homology"/>
<evidence type="ECO:0000256" key="2">
    <source>
        <dbReference type="ARBA" id="ARBA00023015"/>
    </source>
</evidence>
<dbReference type="Gene3D" id="3.40.190.10">
    <property type="entry name" value="Periplasmic binding protein-like II"/>
    <property type="match status" value="2"/>
</dbReference>
<reference evidence="6 7" key="1">
    <citation type="journal article" date="2012" name="J. Bacteriol.">
        <title>Genome Sequence of Gallaecimonas xiamenensis Type Strain 3-C-1.</title>
        <authorList>
            <person name="Lai Q."/>
            <person name="Wang L."/>
            <person name="Wang W."/>
            <person name="Shao Z."/>
        </authorList>
    </citation>
    <scope>NUCLEOTIDE SEQUENCE [LARGE SCALE GENOMIC DNA]</scope>
    <source>
        <strain evidence="6 7">3-C-1</strain>
    </source>
</reference>
<evidence type="ECO:0000256" key="1">
    <source>
        <dbReference type="ARBA" id="ARBA00009437"/>
    </source>
</evidence>
<accession>K2J1Z6</accession>
<dbReference type="SUPFAM" id="SSF46785">
    <property type="entry name" value="Winged helix' DNA-binding domain"/>
    <property type="match status" value="1"/>
</dbReference>
<dbReference type="GO" id="GO:0003677">
    <property type="term" value="F:DNA binding"/>
    <property type="evidence" value="ECO:0007669"/>
    <property type="project" value="UniProtKB-KW"/>
</dbReference>
<evidence type="ECO:0000259" key="5">
    <source>
        <dbReference type="PROSITE" id="PS50931"/>
    </source>
</evidence>
<dbReference type="InterPro" id="IPR050389">
    <property type="entry name" value="LysR-type_TF"/>
</dbReference>
<dbReference type="Gene3D" id="1.10.10.10">
    <property type="entry name" value="Winged helix-like DNA-binding domain superfamily/Winged helix DNA-binding domain"/>
    <property type="match status" value="1"/>
</dbReference>
<feature type="domain" description="HTH lysR-type" evidence="5">
    <location>
        <begin position="9"/>
        <end position="66"/>
    </location>
</feature>
<comment type="caution">
    <text evidence="6">The sequence shown here is derived from an EMBL/GenBank/DDBJ whole genome shotgun (WGS) entry which is preliminary data.</text>
</comment>
<gene>
    <name evidence="6" type="ORF">B3C1_02310</name>
</gene>
<dbReference type="Proteomes" id="UP000006755">
    <property type="component" value="Unassembled WGS sequence"/>
</dbReference>
<dbReference type="PANTHER" id="PTHR30118">
    <property type="entry name" value="HTH-TYPE TRANSCRIPTIONAL REGULATOR LEUO-RELATED"/>
    <property type="match status" value="1"/>
</dbReference>
<evidence type="ECO:0000256" key="4">
    <source>
        <dbReference type="ARBA" id="ARBA00023163"/>
    </source>
</evidence>
<dbReference type="InterPro" id="IPR000847">
    <property type="entry name" value="LysR_HTH_N"/>
</dbReference>
<dbReference type="PANTHER" id="PTHR30118:SF15">
    <property type="entry name" value="TRANSCRIPTIONAL REGULATORY PROTEIN"/>
    <property type="match status" value="1"/>
</dbReference>
<dbReference type="PATRIC" id="fig|745411.4.peg.452"/>
<keyword evidence="2" id="KW-0805">Transcription regulation</keyword>
<dbReference type="InterPro" id="IPR036390">
    <property type="entry name" value="WH_DNA-bd_sf"/>
</dbReference>
<dbReference type="STRING" id="745411.B3C1_02310"/>
<dbReference type="GO" id="GO:0003700">
    <property type="term" value="F:DNA-binding transcription factor activity"/>
    <property type="evidence" value="ECO:0007669"/>
    <property type="project" value="InterPro"/>
</dbReference>
<dbReference type="Pfam" id="PF00126">
    <property type="entry name" value="HTH_1"/>
    <property type="match status" value="1"/>
</dbReference>
<organism evidence="6 7">
    <name type="scientific">Gallaecimonas xiamenensis 3-C-1</name>
    <dbReference type="NCBI Taxonomy" id="745411"/>
    <lineage>
        <taxon>Bacteria</taxon>
        <taxon>Pseudomonadati</taxon>
        <taxon>Pseudomonadota</taxon>
        <taxon>Gammaproteobacteria</taxon>
        <taxon>Enterobacterales</taxon>
        <taxon>Gallaecimonadaceae</taxon>
        <taxon>Gallaecimonas</taxon>
    </lineage>
</organism>
<evidence type="ECO:0000313" key="6">
    <source>
        <dbReference type="EMBL" id="EKE77001.1"/>
    </source>
</evidence>
<dbReference type="CDD" id="cd08417">
    <property type="entry name" value="PBP2_Nitroaromatics_like"/>
    <property type="match status" value="1"/>
</dbReference>
<dbReference type="InterPro" id="IPR037402">
    <property type="entry name" value="YidZ_PBP2"/>
</dbReference>
<dbReference type="InterPro" id="IPR005119">
    <property type="entry name" value="LysR_subst-bd"/>
</dbReference>
<protein>
    <submittedName>
        <fullName evidence="6">LysR family transcriptional regulator</fullName>
    </submittedName>
</protein>
<dbReference type="EMBL" id="AMRI01000003">
    <property type="protein sequence ID" value="EKE77001.1"/>
    <property type="molecule type" value="Genomic_DNA"/>
</dbReference>
<evidence type="ECO:0000313" key="7">
    <source>
        <dbReference type="Proteomes" id="UP000006755"/>
    </source>
</evidence>
<dbReference type="InterPro" id="IPR036388">
    <property type="entry name" value="WH-like_DNA-bd_sf"/>
</dbReference>
<dbReference type="PROSITE" id="PS50931">
    <property type="entry name" value="HTH_LYSR"/>
    <property type="match status" value="1"/>
</dbReference>
<keyword evidence="3" id="KW-0238">DNA-binding</keyword>